<keyword evidence="2 7" id="KW-0813">Transport</keyword>
<organism evidence="9 10">
    <name type="scientific">Filimonas effusa</name>
    <dbReference type="NCBI Taxonomy" id="2508721"/>
    <lineage>
        <taxon>Bacteria</taxon>
        <taxon>Pseudomonadati</taxon>
        <taxon>Bacteroidota</taxon>
        <taxon>Chitinophagia</taxon>
        <taxon>Chitinophagales</taxon>
        <taxon>Chitinophagaceae</taxon>
        <taxon>Filimonas</taxon>
    </lineage>
</organism>
<dbReference type="Gene3D" id="2.40.170.20">
    <property type="entry name" value="TonB-dependent receptor, beta-barrel domain"/>
    <property type="match status" value="1"/>
</dbReference>
<gene>
    <name evidence="9" type="ORF">ESB13_08210</name>
</gene>
<evidence type="ECO:0000313" key="10">
    <source>
        <dbReference type="Proteomes" id="UP000290545"/>
    </source>
</evidence>
<evidence type="ECO:0000256" key="4">
    <source>
        <dbReference type="ARBA" id="ARBA00022692"/>
    </source>
</evidence>
<comment type="caution">
    <text evidence="9">The sequence shown here is derived from an EMBL/GenBank/DDBJ whole genome shotgun (WGS) entry which is preliminary data.</text>
</comment>
<protein>
    <submittedName>
        <fullName evidence="9">SusC/RagA family TonB-linked outer membrane protein</fullName>
    </submittedName>
</protein>
<dbReference type="OrthoDB" id="9768177at2"/>
<comment type="subcellular location">
    <subcellularLocation>
        <location evidence="1 7">Cell outer membrane</location>
        <topology evidence="1 7">Multi-pass membrane protein</topology>
    </subcellularLocation>
</comment>
<dbReference type="Pfam" id="PF13715">
    <property type="entry name" value="CarbopepD_reg_2"/>
    <property type="match status" value="1"/>
</dbReference>
<dbReference type="EMBL" id="SDHZ01000001">
    <property type="protein sequence ID" value="RXK86768.1"/>
    <property type="molecule type" value="Genomic_DNA"/>
</dbReference>
<dbReference type="Gene3D" id="2.60.40.1120">
    <property type="entry name" value="Carboxypeptidase-like, regulatory domain"/>
    <property type="match status" value="1"/>
</dbReference>
<keyword evidence="10" id="KW-1185">Reference proteome</keyword>
<dbReference type="Pfam" id="PF07660">
    <property type="entry name" value="STN"/>
    <property type="match status" value="1"/>
</dbReference>
<evidence type="ECO:0000259" key="8">
    <source>
        <dbReference type="SMART" id="SM00965"/>
    </source>
</evidence>
<dbReference type="InterPro" id="IPR008969">
    <property type="entry name" value="CarboxyPept-like_regulatory"/>
</dbReference>
<dbReference type="NCBIfam" id="TIGR04056">
    <property type="entry name" value="OMP_RagA_SusC"/>
    <property type="match status" value="1"/>
</dbReference>
<sequence length="1211" mass="133639">MNSYNLIRKRFAFCCPKLLQTANSLFTGWRPELQRKIIIRPELMIALLMTGFMQVSAGAFAQRITLHENNATLENVLREIGKQSGFNFIYDSRILEQARPVNVTLDKVNLPEALNTVLSGSGFSFQIKGKLIIVISRKEMLPKNVAKAPQLPADIRGKVTNALGMPLIGAVVKKKDAKGSVATNAKGEFLLSDVSKGDILVISHIGFESREITVNGSARLNISLLQGSKDLREVVITGLGIKREKRALGYAVSSVSPAALADLGSPVNALTALYGQVPGLRINATAMGPSGGINVNIRNAVSFSENSNVRPLFVIDGIPMLDWQTDINRNPGNGLNDLNLDDIGSIEVLRGAKASLLYGSQGANGVILITSKSGRKRPGYGIDVNLSRQTDEPWVQQEFQNEFGAGMPADIRTYNADKEGFYVRNGQQAYTASTNYNFGPKFDGRSLLWYDNEIRPYVAQPNNVKELFRTGSTSKANISLSGGGSIGSFRVAYTHEDYKGIFEGFKIKNDKIAFNGNMEITDRVRLQLTGSYSRSFNHNAPAPVPQISSNGIPRTLDTRLLRNQIVDPTTAYLYWRTENRNTQMNPGTYLMNLSENYFFSQWRDTYETKRDHFLNALNLNVKLGRHLNLDGTGGFDWILNNGNTNVVLRQPLSVNPSGGLNSLSSSSTVRWNLQAMLRYENTLINSDFRFSGFIGGVHQSASQRSITRSTSGGFITRDWPSLENSKNAVKTSTSDLGQDRLYALFASAQLSYKDYLFIDFQARNDWSSVLPSKNNAYFYPGTSVSWVFSKSMVKPAWLSLGKLRVSWADVGRPGSRYFANEIYSIAAYGNAITYSSPDLIPPLNLKPERKREFELGFDTKYFNDRLGLEFSFFSANTYNQIMALNIPSSSGYSSVGINAGRIATIGYEFVLKGAPLQSKDLTWELALNGSASTPKVKELAKGITTQNLWGGQGARIVAIAGLPYGEINVYPFATDAQGNRMVNSYGTYYQDKSREITAGKITPDFIGGLNSIISYKGFKLGANFDASFGSSMLSLTNMAMIGNGSGKNTLAGRNEALGGLPYYINRSSQNIALTSHDAAVPDDSKYPVIFHDGVILPGVKQDGSVNNQVISAGYKYSYYYQTQPELTKDIIYKNNYIKLRNITFSYAIPKRVASKMKFERLLLTAFANNIGFLHKTMPNVDPESFNGTNVYYENNAFPSTRSYGISIHATF</sequence>
<evidence type="ECO:0000256" key="6">
    <source>
        <dbReference type="ARBA" id="ARBA00023237"/>
    </source>
</evidence>
<name>A0A4Q1DCS4_9BACT</name>
<evidence type="ECO:0000256" key="3">
    <source>
        <dbReference type="ARBA" id="ARBA00022452"/>
    </source>
</evidence>
<keyword evidence="4 7" id="KW-0812">Transmembrane</keyword>
<dbReference type="AlphaFoldDB" id="A0A4Q1DCS4"/>
<dbReference type="Gene3D" id="2.170.130.10">
    <property type="entry name" value="TonB-dependent receptor, plug domain"/>
    <property type="match status" value="1"/>
</dbReference>
<evidence type="ECO:0000256" key="2">
    <source>
        <dbReference type="ARBA" id="ARBA00022448"/>
    </source>
</evidence>
<feature type="domain" description="Secretin/TonB short N-terminal" evidence="8">
    <location>
        <begin position="86"/>
        <end position="137"/>
    </location>
</feature>
<dbReference type="SUPFAM" id="SSF49464">
    <property type="entry name" value="Carboxypeptidase regulatory domain-like"/>
    <property type="match status" value="1"/>
</dbReference>
<dbReference type="Gene3D" id="3.55.50.30">
    <property type="match status" value="1"/>
</dbReference>
<evidence type="ECO:0000256" key="1">
    <source>
        <dbReference type="ARBA" id="ARBA00004571"/>
    </source>
</evidence>
<dbReference type="SUPFAM" id="SSF56935">
    <property type="entry name" value="Porins"/>
    <property type="match status" value="1"/>
</dbReference>
<dbReference type="Pfam" id="PF07715">
    <property type="entry name" value="Plug"/>
    <property type="match status" value="1"/>
</dbReference>
<keyword evidence="5 7" id="KW-0472">Membrane</keyword>
<dbReference type="PROSITE" id="PS52016">
    <property type="entry name" value="TONB_DEPENDENT_REC_3"/>
    <property type="match status" value="1"/>
</dbReference>
<comment type="similarity">
    <text evidence="7">Belongs to the TonB-dependent receptor family.</text>
</comment>
<dbReference type="GO" id="GO:0009279">
    <property type="term" value="C:cell outer membrane"/>
    <property type="evidence" value="ECO:0007669"/>
    <property type="project" value="UniProtKB-SubCell"/>
</dbReference>
<accession>A0A4Q1DCS4</accession>
<dbReference type="SMART" id="SM00965">
    <property type="entry name" value="STN"/>
    <property type="match status" value="1"/>
</dbReference>
<keyword evidence="6 7" id="KW-0998">Cell outer membrane</keyword>
<evidence type="ECO:0000313" key="9">
    <source>
        <dbReference type="EMBL" id="RXK86768.1"/>
    </source>
</evidence>
<dbReference type="InterPro" id="IPR011662">
    <property type="entry name" value="Secretin/TonB_short_N"/>
</dbReference>
<evidence type="ECO:0000256" key="5">
    <source>
        <dbReference type="ARBA" id="ARBA00023136"/>
    </source>
</evidence>
<reference evidence="9 10" key="1">
    <citation type="submission" date="2019-01" db="EMBL/GenBank/DDBJ databases">
        <title>Filimonas sp. strain TTM-71.</title>
        <authorList>
            <person name="Chen W.-M."/>
        </authorList>
    </citation>
    <scope>NUCLEOTIDE SEQUENCE [LARGE SCALE GENOMIC DNA]</scope>
    <source>
        <strain evidence="9 10">TTM-71</strain>
    </source>
</reference>
<keyword evidence="3 7" id="KW-1134">Transmembrane beta strand</keyword>
<dbReference type="InterPro" id="IPR023996">
    <property type="entry name" value="TonB-dep_OMP_SusC/RagA"/>
</dbReference>
<proteinExistence type="inferred from homology"/>
<dbReference type="InterPro" id="IPR039426">
    <property type="entry name" value="TonB-dep_rcpt-like"/>
</dbReference>
<dbReference type="InterPro" id="IPR036942">
    <property type="entry name" value="Beta-barrel_TonB_sf"/>
</dbReference>
<dbReference type="InterPro" id="IPR012910">
    <property type="entry name" value="Plug_dom"/>
</dbReference>
<dbReference type="InterPro" id="IPR037066">
    <property type="entry name" value="Plug_dom_sf"/>
</dbReference>
<evidence type="ECO:0000256" key="7">
    <source>
        <dbReference type="PROSITE-ProRule" id="PRU01360"/>
    </source>
</evidence>
<dbReference type="Proteomes" id="UP000290545">
    <property type="component" value="Unassembled WGS sequence"/>
</dbReference>